<organism evidence="1 3">
    <name type="scientific">Araneus ventricosus</name>
    <name type="common">Orbweaver spider</name>
    <name type="synonym">Epeira ventricosa</name>
    <dbReference type="NCBI Taxonomy" id="182803"/>
    <lineage>
        <taxon>Eukaryota</taxon>
        <taxon>Metazoa</taxon>
        <taxon>Ecdysozoa</taxon>
        <taxon>Arthropoda</taxon>
        <taxon>Chelicerata</taxon>
        <taxon>Arachnida</taxon>
        <taxon>Araneae</taxon>
        <taxon>Araneomorphae</taxon>
        <taxon>Entelegynae</taxon>
        <taxon>Araneoidea</taxon>
        <taxon>Araneidae</taxon>
        <taxon>Araneus</taxon>
    </lineage>
</organism>
<dbReference type="EMBL" id="BGPR01033557">
    <property type="protein sequence ID" value="GBO07544.1"/>
    <property type="molecule type" value="Genomic_DNA"/>
</dbReference>
<evidence type="ECO:0000313" key="1">
    <source>
        <dbReference type="EMBL" id="GBO07458.1"/>
    </source>
</evidence>
<keyword evidence="3" id="KW-1185">Reference proteome</keyword>
<accession>A0A4Y2U3Q2</accession>
<evidence type="ECO:0000313" key="2">
    <source>
        <dbReference type="EMBL" id="GBO07544.1"/>
    </source>
</evidence>
<reference evidence="1 3" key="1">
    <citation type="journal article" date="2019" name="Sci. Rep.">
        <title>Orb-weaving spider Araneus ventricosus genome elucidates the spidroin gene catalogue.</title>
        <authorList>
            <person name="Kono N."/>
            <person name="Nakamura H."/>
            <person name="Ohtoshi R."/>
            <person name="Moran D.A.P."/>
            <person name="Shinohara A."/>
            <person name="Yoshida Y."/>
            <person name="Fujiwara M."/>
            <person name="Mori M."/>
            <person name="Tomita M."/>
            <person name="Arakawa K."/>
        </authorList>
    </citation>
    <scope>NUCLEOTIDE SEQUENCE [LARGE SCALE GENOMIC DNA]</scope>
</reference>
<dbReference type="EMBL" id="BGPR01033499">
    <property type="protein sequence ID" value="GBO07458.1"/>
    <property type="molecule type" value="Genomic_DNA"/>
</dbReference>
<gene>
    <name evidence="1" type="ORF">AVEN_14330_1</name>
    <name evidence="2" type="ORF">AVEN_81670_1</name>
</gene>
<name>A0A4Y2U3Q2_ARAVE</name>
<proteinExistence type="predicted"/>
<sequence length="112" mass="13232">MAVESLDEPRERKTWARIRTEGITSSNLTIFNPLRPIPPQTASFDTRRTQAVSGAWVNFTEKISSFVCRQLIVQPRMSSSWNFCREREDFMNENLLQFQRVEKGKLRFKMEM</sequence>
<comment type="caution">
    <text evidence="1">The sequence shown here is derived from an EMBL/GenBank/DDBJ whole genome shotgun (WGS) entry which is preliminary data.</text>
</comment>
<dbReference type="Proteomes" id="UP000499080">
    <property type="component" value="Unassembled WGS sequence"/>
</dbReference>
<protein>
    <submittedName>
        <fullName evidence="1">Uncharacterized protein</fullName>
    </submittedName>
</protein>
<dbReference type="AlphaFoldDB" id="A0A4Y2U3Q2"/>
<evidence type="ECO:0000313" key="3">
    <source>
        <dbReference type="Proteomes" id="UP000499080"/>
    </source>
</evidence>